<dbReference type="Proteomes" id="UP001652625">
    <property type="component" value="Chromosome 01"/>
</dbReference>
<dbReference type="PROSITE" id="PS50017">
    <property type="entry name" value="DEATH_DOMAIN"/>
    <property type="match status" value="1"/>
</dbReference>
<keyword evidence="4" id="KW-1133">Transmembrane helix</keyword>
<feature type="domain" description="Death" evidence="5">
    <location>
        <begin position="36"/>
        <end position="107"/>
    </location>
</feature>
<dbReference type="RefSeq" id="XP_065643281.1">
    <property type="nucleotide sequence ID" value="XM_065787209.1"/>
</dbReference>
<dbReference type="InterPro" id="IPR027417">
    <property type="entry name" value="P-loop_NTPase"/>
</dbReference>
<sequence length="893" mass="104607">MENGLYSSSVEKEVFRNDLTSDEFISKCCGETSYNIGSEWLRWGRHLGLGDSDLDNIRADNKNCYEKADNVLKKWKQKNGIVSWEQLEKELITFDRLDIVNKIKTKFGDTLSSQEKIGQMSLIFTFIKTVPLLAVLVVVISFLFNPQIFMYSNSNFIYSVFLKNSKSDLSRLSAKLKSLYQKDYWQVSELQPLSKASPYVDLTHKFVDLCIVDAVNTQMDAVFSGDRENFLKKQMNYISISYSEIFTKERSLILISGIAGIGKTWFLRKCLLDWSYGLIWKNVELVFYFECKRLNQYPNISNINELLNVFYKEIVNDFNISSHTAMFIIDGLDEFKYLSELLNPNLTCNYPIVNAFAEIQKYKHVIAGRVYAIDQYQSIYTEYIDELTIQIMGFNEYGINNYVENHVKEEKKEVVKTTLKESPISKAMASVPFYLSSMCKIISDSKKVGSNSFLTMTDLHAHIFSYFIQKHIIKSNKPVYKIMEDSSNKIFILNICKIAYKMFVNNKIVFSKEEIQDFISDFHKNEGNFFGFIEKVETDLGSYYQFAHLTIMEFCASVYAYNYLSSDEIMANERLKSCLPMICGLANKNQDSFLKFLADLNSSKISYNESTILYSILENWFFGNGMIGRTGGIWILDHLIKSYKDFHHLFIECFYESQSSFNEKIKSIIDIGNERRWMWSVSIHDGKSYYLTSCEIYFINHYLKSGRKLTSLSVHKNLLSDEELKLLIQCSTNVRDVYFHRPINFKGWKPKDKIKRLRIWISDYLITKKDFEENFLPWFNLCEDLELDLHKDIDFIEKIYEWINSSNIEKFYINDRRKFSDFYAMPILHVLTLFVGQLAFSLKLKERLKSQLLFSLNKLIKDLEKKKLGKSKVKKYIFLVVSLCFQFLIMLLS</sequence>
<name>A0ABM4B377_HYDVU</name>
<protein>
    <submittedName>
        <fullName evidence="7 8">Uncharacterized protein LOC136075013</fullName>
    </submittedName>
</protein>
<dbReference type="Pfam" id="PF05729">
    <property type="entry name" value="NACHT"/>
    <property type="match status" value="1"/>
</dbReference>
<comment type="subcellular location">
    <subcellularLocation>
        <location evidence="1">Cytoplasm</location>
    </subcellularLocation>
</comment>
<proteinExistence type="predicted"/>
<evidence type="ECO:0000256" key="4">
    <source>
        <dbReference type="SAM" id="Phobius"/>
    </source>
</evidence>
<evidence type="ECO:0000256" key="1">
    <source>
        <dbReference type="ARBA" id="ARBA00004496"/>
    </source>
</evidence>
<reference evidence="6 7" key="1">
    <citation type="submission" date="2025-05" db="UniProtKB">
        <authorList>
            <consortium name="RefSeq"/>
        </authorList>
    </citation>
    <scope>NUCLEOTIDE SEQUENCE [LARGE SCALE GENOMIC DNA]</scope>
</reference>
<feature type="transmembrane region" description="Helical" evidence="4">
    <location>
        <begin position="122"/>
        <end position="144"/>
    </location>
</feature>
<evidence type="ECO:0000313" key="6">
    <source>
        <dbReference type="Proteomes" id="UP001652625"/>
    </source>
</evidence>
<dbReference type="SUPFAM" id="SSF52540">
    <property type="entry name" value="P-loop containing nucleoside triphosphate hydrolases"/>
    <property type="match status" value="1"/>
</dbReference>
<dbReference type="InterPro" id="IPR011029">
    <property type="entry name" value="DEATH-like_dom_sf"/>
</dbReference>
<dbReference type="InterPro" id="IPR000488">
    <property type="entry name" value="Death_dom"/>
</dbReference>
<dbReference type="CDD" id="cd01670">
    <property type="entry name" value="Death"/>
    <property type="match status" value="1"/>
</dbReference>
<dbReference type="SUPFAM" id="SSF47986">
    <property type="entry name" value="DEATH domain"/>
    <property type="match status" value="1"/>
</dbReference>
<dbReference type="PANTHER" id="PTHR45690:SF19">
    <property type="entry name" value="NACHT, LRR AND PYD DOMAINS-CONTAINING PROTEIN 3"/>
    <property type="match status" value="1"/>
</dbReference>
<dbReference type="InterPro" id="IPR050637">
    <property type="entry name" value="NLRP_innate_immun_reg"/>
</dbReference>
<dbReference type="GeneID" id="136075013"/>
<keyword evidence="4" id="KW-0472">Membrane</keyword>
<accession>A0ABM4B377</accession>
<dbReference type="InterPro" id="IPR007111">
    <property type="entry name" value="NACHT_NTPase"/>
</dbReference>
<evidence type="ECO:0000313" key="8">
    <source>
        <dbReference type="RefSeq" id="XP_065643281.1"/>
    </source>
</evidence>
<keyword evidence="4" id="KW-0812">Transmembrane</keyword>
<feature type="transmembrane region" description="Helical" evidence="4">
    <location>
        <begin position="876"/>
        <end position="892"/>
    </location>
</feature>
<keyword evidence="2" id="KW-0963">Cytoplasm</keyword>
<keyword evidence="6" id="KW-1185">Reference proteome</keyword>
<evidence type="ECO:0000256" key="3">
    <source>
        <dbReference type="ARBA" id="ARBA00022737"/>
    </source>
</evidence>
<keyword evidence="3" id="KW-0677">Repeat</keyword>
<dbReference type="Gene3D" id="1.10.533.10">
    <property type="entry name" value="Death Domain, Fas"/>
    <property type="match status" value="1"/>
</dbReference>
<dbReference type="RefSeq" id="XP_065643280.1">
    <property type="nucleotide sequence ID" value="XM_065787208.1"/>
</dbReference>
<organism evidence="6 7">
    <name type="scientific">Hydra vulgaris</name>
    <name type="common">Hydra</name>
    <name type="synonym">Hydra attenuata</name>
    <dbReference type="NCBI Taxonomy" id="6087"/>
    <lineage>
        <taxon>Eukaryota</taxon>
        <taxon>Metazoa</taxon>
        <taxon>Cnidaria</taxon>
        <taxon>Hydrozoa</taxon>
        <taxon>Hydroidolina</taxon>
        <taxon>Anthoathecata</taxon>
        <taxon>Aplanulata</taxon>
        <taxon>Hydridae</taxon>
        <taxon>Hydra</taxon>
    </lineage>
</organism>
<dbReference type="PANTHER" id="PTHR45690">
    <property type="entry name" value="NACHT, LRR AND PYD DOMAINS-CONTAINING PROTEIN 12"/>
    <property type="match status" value="1"/>
</dbReference>
<evidence type="ECO:0000256" key="2">
    <source>
        <dbReference type="ARBA" id="ARBA00022490"/>
    </source>
</evidence>
<dbReference type="Gene3D" id="3.40.50.300">
    <property type="entry name" value="P-loop containing nucleotide triphosphate hydrolases"/>
    <property type="match status" value="1"/>
</dbReference>
<gene>
    <name evidence="7 8" type="primary">LOC136075013</name>
</gene>
<dbReference type="Pfam" id="PF00531">
    <property type="entry name" value="Death"/>
    <property type="match status" value="1"/>
</dbReference>
<feature type="transmembrane region" description="Helical" evidence="4">
    <location>
        <begin position="822"/>
        <end position="842"/>
    </location>
</feature>
<evidence type="ECO:0000259" key="5">
    <source>
        <dbReference type="PROSITE" id="PS50017"/>
    </source>
</evidence>
<evidence type="ECO:0000313" key="7">
    <source>
        <dbReference type="RefSeq" id="XP_065643280.1"/>
    </source>
</evidence>